<reference evidence="1 2" key="2">
    <citation type="journal article" date="2016" name="Int. J. Syst. Evol. Microbiol.">
        <title>Flavisolibacter tropicus sp. nov., isolated from tropical soil.</title>
        <authorList>
            <person name="Lee J.J."/>
            <person name="Kang M.S."/>
            <person name="Kim G.S."/>
            <person name="Lee C.S."/>
            <person name="Lim S."/>
            <person name="Lee J."/>
            <person name="Roh S.H."/>
            <person name="Kang H."/>
            <person name="Ha J.M."/>
            <person name="Bae S."/>
            <person name="Jung H.Y."/>
            <person name="Kim M.K."/>
        </authorList>
    </citation>
    <scope>NUCLEOTIDE SEQUENCE [LARGE SCALE GENOMIC DNA]</scope>
    <source>
        <strain evidence="1 2">LCS9</strain>
    </source>
</reference>
<name>A0A172U1D9_9BACT</name>
<gene>
    <name evidence="1" type="ORF">SY85_23105</name>
</gene>
<sequence length="515" mass="62114">MPNRSIDTVFQLVQSLQKAEKRAFKLYITRNSGNADLKVIQLFDAMDKLSDYDETLLLKKVPAVKKQQLSNLKAHLYKEILSSLRLLKTDDNIDIQLHEQLDFARILYNKGLYHQSLKILDRLKEQARLYNQDSFLIQIISLEKKIETLHITRSIQDRADQLAIEANDIHEKRRVITQLSNLALQLYSWYVKNGHARNENDEEDIKAFFRSHLPEKPFELTGFYERLYLYQSYCWYAFIRQDFLMYYRYTQKWVDLFAEQSFMIEIETGHYIKGLHNLLNAHFDLRNDYQFERTLQEFEAFSETAVCQQHDNTRIQTFIYLNIARFNRHFMRGTFEEGLKMVPFIEEKLEEYHPFLDRHRILVFYYKIASLYFGNGNYSKAIDYVQQIINWKVDLRNDLQCYARLLYLMSHYELGNFEILDSLTRSVYRFMSKMETLTKVEEHMFQFLRNTTLSPRQLRPEFQKLLDKIKGLEKNRHETRSFAYLDIISWLESKINDKPMPVVIAEKYRQRKHRR</sequence>
<dbReference type="Proteomes" id="UP000077177">
    <property type="component" value="Chromosome"/>
</dbReference>
<organism evidence="1 2">
    <name type="scientific">Flavisolibacter tropicus</name>
    <dbReference type="NCBI Taxonomy" id="1492898"/>
    <lineage>
        <taxon>Bacteria</taxon>
        <taxon>Pseudomonadati</taxon>
        <taxon>Bacteroidota</taxon>
        <taxon>Chitinophagia</taxon>
        <taxon>Chitinophagales</taxon>
        <taxon>Chitinophagaceae</taxon>
        <taxon>Flavisolibacter</taxon>
    </lineage>
</organism>
<evidence type="ECO:0000313" key="2">
    <source>
        <dbReference type="Proteomes" id="UP000077177"/>
    </source>
</evidence>
<reference evidence="2" key="1">
    <citation type="submission" date="2015-01" db="EMBL/GenBank/DDBJ databases">
        <title>Flavisolibacter sp./LCS9/ whole genome sequencing.</title>
        <authorList>
            <person name="Kim M.K."/>
            <person name="Srinivasan S."/>
            <person name="Lee J.-J."/>
        </authorList>
    </citation>
    <scope>NUCLEOTIDE SEQUENCE [LARGE SCALE GENOMIC DNA]</scope>
    <source>
        <strain evidence="2">LCS9</strain>
    </source>
</reference>
<dbReference type="InterPro" id="IPR011990">
    <property type="entry name" value="TPR-like_helical_dom_sf"/>
</dbReference>
<dbReference type="RefSeq" id="WP_066408273.1">
    <property type="nucleotide sequence ID" value="NZ_CP011390.1"/>
</dbReference>
<dbReference type="OrthoDB" id="714416at2"/>
<accession>A0A172U1D9</accession>
<dbReference type="EMBL" id="CP011390">
    <property type="protein sequence ID" value="ANE52934.1"/>
    <property type="molecule type" value="Genomic_DNA"/>
</dbReference>
<protein>
    <recommendedName>
        <fullName evidence="3">MalT-like TPR region domain-containing protein</fullName>
    </recommendedName>
</protein>
<dbReference type="KEGG" id="fla:SY85_23105"/>
<evidence type="ECO:0008006" key="3">
    <source>
        <dbReference type="Google" id="ProtNLM"/>
    </source>
</evidence>
<dbReference type="Gene3D" id="1.25.40.10">
    <property type="entry name" value="Tetratricopeptide repeat domain"/>
    <property type="match status" value="1"/>
</dbReference>
<dbReference type="PATRIC" id="fig|1492898.3.peg.5015"/>
<evidence type="ECO:0000313" key="1">
    <source>
        <dbReference type="EMBL" id="ANE52934.1"/>
    </source>
</evidence>
<keyword evidence="2" id="KW-1185">Reference proteome</keyword>
<dbReference type="STRING" id="1492898.SY85_23105"/>
<dbReference type="SUPFAM" id="SSF48452">
    <property type="entry name" value="TPR-like"/>
    <property type="match status" value="1"/>
</dbReference>
<proteinExistence type="predicted"/>
<dbReference type="AlphaFoldDB" id="A0A172U1D9"/>